<dbReference type="GO" id="GO:0004602">
    <property type="term" value="F:glutathione peroxidase activity"/>
    <property type="evidence" value="ECO:0007669"/>
    <property type="project" value="UniProtKB-ARBA"/>
</dbReference>
<organism evidence="7">
    <name type="scientific">Timema poppense</name>
    <name type="common">Walking stick</name>
    <dbReference type="NCBI Taxonomy" id="170557"/>
    <lineage>
        <taxon>Eukaryota</taxon>
        <taxon>Metazoa</taxon>
        <taxon>Ecdysozoa</taxon>
        <taxon>Arthropoda</taxon>
        <taxon>Hexapoda</taxon>
        <taxon>Insecta</taxon>
        <taxon>Pterygota</taxon>
        <taxon>Neoptera</taxon>
        <taxon>Polyneoptera</taxon>
        <taxon>Phasmatodea</taxon>
        <taxon>Timematodea</taxon>
        <taxon>Timematoidea</taxon>
        <taxon>Timematidae</taxon>
        <taxon>Timema</taxon>
    </lineage>
</organism>
<protein>
    <recommendedName>
        <fullName evidence="1">glutathione transferase</fullName>
        <ecNumber evidence="1">2.5.1.18</ecNumber>
    </recommendedName>
</protein>
<dbReference type="SUPFAM" id="SSF47616">
    <property type="entry name" value="GST C-terminal domain-like"/>
    <property type="match status" value="1"/>
</dbReference>
<dbReference type="PANTHER" id="PTHR11571">
    <property type="entry name" value="GLUTATHIONE S-TRANSFERASE"/>
    <property type="match status" value="1"/>
</dbReference>
<dbReference type="InterPro" id="IPR040079">
    <property type="entry name" value="Glutathione_S-Trfase"/>
</dbReference>
<dbReference type="InterPro" id="IPR050213">
    <property type="entry name" value="GST_superfamily"/>
</dbReference>
<comment type="catalytic activity">
    <reaction evidence="4">
        <text>RX + glutathione = an S-substituted glutathione + a halide anion + H(+)</text>
        <dbReference type="Rhea" id="RHEA:16437"/>
        <dbReference type="ChEBI" id="CHEBI:15378"/>
        <dbReference type="ChEBI" id="CHEBI:16042"/>
        <dbReference type="ChEBI" id="CHEBI:17792"/>
        <dbReference type="ChEBI" id="CHEBI:57925"/>
        <dbReference type="ChEBI" id="CHEBI:90779"/>
        <dbReference type="EC" id="2.5.1.18"/>
    </reaction>
</comment>
<name>A0A7R9DQJ5_TIMPO</name>
<dbReference type="CDD" id="cd03039">
    <property type="entry name" value="GST_N_Sigma_like"/>
    <property type="match status" value="1"/>
</dbReference>
<dbReference type="GO" id="GO:0006749">
    <property type="term" value="P:glutathione metabolic process"/>
    <property type="evidence" value="ECO:0007669"/>
    <property type="project" value="TreeGrafter"/>
</dbReference>
<dbReference type="SFLD" id="SFLDG00363">
    <property type="entry name" value="AMPS_(cytGST):_Alpha-__Mu-__Pi"/>
    <property type="match status" value="1"/>
</dbReference>
<dbReference type="PROSITE" id="PS50404">
    <property type="entry name" value="GST_NTER"/>
    <property type="match status" value="1"/>
</dbReference>
<keyword evidence="2" id="KW-0808">Transferase</keyword>
<dbReference type="Pfam" id="PF14497">
    <property type="entry name" value="GST_C_3"/>
    <property type="match status" value="1"/>
</dbReference>
<dbReference type="FunFam" id="3.40.30.10:FF:000035">
    <property type="entry name" value="hematopoietic prostaglandin D synthase"/>
    <property type="match status" value="1"/>
</dbReference>
<dbReference type="InterPro" id="IPR036282">
    <property type="entry name" value="Glutathione-S-Trfase_C_sf"/>
</dbReference>
<gene>
    <name evidence="7" type="ORF">TPSB3V08_LOCUS12829</name>
</gene>
<feature type="domain" description="GST C-terminal" evidence="6">
    <location>
        <begin position="82"/>
        <end position="204"/>
    </location>
</feature>
<dbReference type="SUPFAM" id="SSF52833">
    <property type="entry name" value="Thioredoxin-like"/>
    <property type="match status" value="1"/>
</dbReference>
<evidence type="ECO:0000259" key="6">
    <source>
        <dbReference type="PROSITE" id="PS50405"/>
    </source>
</evidence>
<dbReference type="CDD" id="cd03192">
    <property type="entry name" value="GST_C_Sigma_like"/>
    <property type="match status" value="1"/>
</dbReference>
<evidence type="ECO:0000256" key="4">
    <source>
        <dbReference type="ARBA" id="ARBA00047960"/>
    </source>
</evidence>
<reference evidence="7" key="1">
    <citation type="submission" date="2020-11" db="EMBL/GenBank/DDBJ databases">
        <authorList>
            <person name="Tran Van P."/>
        </authorList>
    </citation>
    <scope>NUCLEOTIDE SEQUENCE</scope>
</reference>
<evidence type="ECO:0000313" key="7">
    <source>
        <dbReference type="EMBL" id="CAD7419177.1"/>
    </source>
</evidence>
<dbReference type="InterPro" id="IPR036249">
    <property type="entry name" value="Thioredoxin-like_sf"/>
</dbReference>
<dbReference type="InterPro" id="IPR010987">
    <property type="entry name" value="Glutathione-S-Trfase_C-like"/>
</dbReference>
<dbReference type="FunFam" id="1.20.1050.10:FF:000030">
    <property type="entry name" value="Glutathione S-transferase S1"/>
    <property type="match status" value="1"/>
</dbReference>
<dbReference type="Gene3D" id="3.40.30.10">
    <property type="entry name" value="Glutaredoxin"/>
    <property type="match status" value="1"/>
</dbReference>
<dbReference type="InterPro" id="IPR004046">
    <property type="entry name" value="GST_C"/>
</dbReference>
<evidence type="ECO:0000256" key="1">
    <source>
        <dbReference type="ARBA" id="ARBA00012452"/>
    </source>
</evidence>
<dbReference type="Gene3D" id="1.20.1050.10">
    <property type="match status" value="1"/>
</dbReference>
<feature type="domain" description="GST N-terminal" evidence="5">
    <location>
        <begin position="3"/>
        <end position="80"/>
    </location>
</feature>
<dbReference type="GO" id="GO:0004364">
    <property type="term" value="F:glutathione transferase activity"/>
    <property type="evidence" value="ECO:0007669"/>
    <property type="project" value="UniProtKB-EC"/>
</dbReference>
<evidence type="ECO:0000259" key="5">
    <source>
        <dbReference type="PROSITE" id="PS50404"/>
    </source>
</evidence>
<dbReference type="PROSITE" id="PS50405">
    <property type="entry name" value="GST_CTER"/>
    <property type="match status" value="1"/>
</dbReference>
<sequence>MAPTYKLTYFNVKGLGEAIRIILSYGQQEFEDNRIEFDEWQKIKPTTPFGKCPILEINGKPLHQSAAICRYLAKQFGLAGKDDWENLEIDMITDTITDFRIEFTKLHYETDEAAKTKKKESLLKEHSPYYLSKFDEIIKNNGGYFVGGKLTWVDIYFVGIIETLIAILEVDILEGYPHIKALKESVLNTPNIKAWVDKRPITQM</sequence>
<evidence type="ECO:0000256" key="3">
    <source>
        <dbReference type="ARBA" id="ARBA00038317"/>
    </source>
</evidence>
<dbReference type="SFLD" id="SFLDS00019">
    <property type="entry name" value="Glutathione_Transferase_(cytos"/>
    <property type="match status" value="1"/>
</dbReference>
<dbReference type="Pfam" id="PF02798">
    <property type="entry name" value="GST_N"/>
    <property type="match status" value="1"/>
</dbReference>
<dbReference type="EMBL" id="OD020065">
    <property type="protein sequence ID" value="CAD7419177.1"/>
    <property type="molecule type" value="Genomic_DNA"/>
</dbReference>
<dbReference type="AlphaFoldDB" id="A0A7R9DQJ5"/>
<proteinExistence type="inferred from homology"/>
<accession>A0A7R9DQJ5</accession>
<dbReference type="EC" id="2.5.1.18" evidence="1"/>
<dbReference type="PANTHER" id="PTHR11571:SF224">
    <property type="entry name" value="HEMATOPOIETIC PROSTAGLANDIN D SYNTHASE"/>
    <property type="match status" value="1"/>
</dbReference>
<dbReference type="InterPro" id="IPR004045">
    <property type="entry name" value="Glutathione_S-Trfase_N"/>
</dbReference>
<comment type="similarity">
    <text evidence="3">Belongs to the GST superfamily. Sigma family.</text>
</comment>
<dbReference type="SFLD" id="SFLDG01205">
    <property type="entry name" value="AMPS.1"/>
    <property type="match status" value="1"/>
</dbReference>
<evidence type="ECO:0000256" key="2">
    <source>
        <dbReference type="ARBA" id="ARBA00022679"/>
    </source>
</evidence>